<name>A0ACB9JTL7_9ASTR</name>
<reference evidence="1 2" key="2">
    <citation type="journal article" date="2022" name="Mol. Ecol. Resour.">
        <title>The genomes of chicory, endive, great burdock and yacon provide insights into Asteraceae paleo-polyploidization history and plant inulin production.</title>
        <authorList>
            <person name="Fan W."/>
            <person name="Wang S."/>
            <person name="Wang H."/>
            <person name="Wang A."/>
            <person name="Jiang F."/>
            <person name="Liu H."/>
            <person name="Zhao H."/>
            <person name="Xu D."/>
            <person name="Zhang Y."/>
        </authorList>
    </citation>
    <scope>NUCLEOTIDE SEQUENCE [LARGE SCALE GENOMIC DNA]</scope>
    <source>
        <strain evidence="2">cv. Yunnan</strain>
        <tissue evidence="1">Leaves</tissue>
    </source>
</reference>
<protein>
    <submittedName>
        <fullName evidence="1">Uncharacterized protein</fullName>
    </submittedName>
</protein>
<keyword evidence="2" id="KW-1185">Reference proteome</keyword>
<dbReference type="Proteomes" id="UP001056120">
    <property type="component" value="Linkage Group LG02"/>
</dbReference>
<dbReference type="EMBL" id="CM042019">
    <property type="protein sequence ID" value="KAI3823328.1"/>
    <property type="molecule type" value="Genomic_DNA"/>
</dbReference>
<evidence type="ECO:0000313" key="1">
    <source>
        <dbReference type="EMBL" id="KAI3823328.1"/>
    </source>
</evidence>
<comment type="caution">
    <text evidence="1">The sequence shown here is derived from an EMBL/GenBank/DDBJ whole genome shotgun (WGS) entry which is preliminary data.</text>
</comment>
<gene>
    <name evidence="1" type="ORF">L1987_04763</name>
</gene>
<accession>A0ACB9JTL7</accession>
<proteinExistence type="predicted"/>
<reference evidence="2" key="1">
    <citation type="journal article" date="2022" name="Mol. Ecol. Resour.">
        <title>The genomes of chicory, endive, great burdock and yacon provide insights into Asteraceae palaeo-polyploidization history and plant inulin production.</title>
        <authorList>
            <person name="Fan W."/>
            <person name="Wang S."/>
            <person name="Wang H."/>
            <person name="Wang A."/>
            <person name="Jiang F."/>
            <person name="Liu H."/>
            <person name="Zhao H."/>
            <person name="Xu D."/>
            <person name="Zhang Y."/>
        </authorList>
    </citation>
    <scope>NUCLEOTIDE SEQUENCE [LARGE SCALE GENOMIC DNA]</scope>
    <source>
        <strain evidence="2">cv. Yunnan</strain>
    </source>
</reference>
<organism evidence="1 2">
    <name type="scientific">Smallanthus sonchifolius</name>
    <dbReference type="NCBI Taxonomy" id="185202"/>
    <lineage>
        <taxon>Eukaryota</taxon>
        <taxon>Viridiplantae</taxon>
        <taxon>Streptophyta</taxon>
        <taxon>Embryophyta</taxon>
        <taxon>Tracheophyta</taxon>
        <taxon>Spermatophyta</taxon>
        <taxon>Magnoliopsida</taxon>
        <taxon>eudicotyledons</taxon>
        <taxon>Gunneridae</taxon>
        <taxon>Pentapetalae</taxon>
        <taxon>asterids</taxon>
        <taxon>campanulids</taxon>
        <taxon>Asterales</taxon>
        <taxon>Asteraceae</taxon>
        <taxon>Asteroideae</taxon>
        <taxon>Heliantheae alliance</taxon>
        <taxon>Millerieae</taxon>
        <taxon>Smallanthus</taxon>
    </lineage>
</organism>
<sequence>MQCRLFPVPASVDGTGTSLRRSINRNLIFLIRTPPSLCRRRISVICAVPDNQQDHYAVLGVSADASASDIKKAYRLLARKYHPDVNKDSQATEVFKAVNLAYEVLSNDTKRNQFIREVNPELVVTS</sequence>
<evidence type="ECO:0000313" key="2">
    <source>
        <dbReference type="Proteomes" id="UP001056120"/>
    </source>
</evidence>